<evidence type="ECO:0000256" key="9">
    <source>
        <dbReference type="ARBA" id="ARBA00022701"/>
    </source>
</evidence>
<comment type="subcellular location">
    <subcellularLocation>
        <location evidence="3">Chromosome</location>
        <location evidence="3">Centromere</location>
        <location evidence="3">Kinetochore</location>
    </subcellularLocation>
    <subcellularLocation>
        <location evidence="2">Cytoplasm</location>
        <location evidence="2">Cytoskeleton</location>
        <location evidence="2">Spindle</location>
    </subcellularLocation>
    <subcellularLocation>
        <location evidence="1">Nucleus</location>
    </subcellularLocation>
</comment>
<evidence type="ECO:0000256" key="6">
    <source>
        <dbReference type="ARBA" id="ARBA00022454"/>
    </source>
</evidence>
<keyword evidence="15" id="KW-0131">Cell cycle</keyword>
<name>A0A1E4T1I7_9ASCO</name>
<reference evidence="20" key="1">
    <citation type="submission" date="2016-04" db="EMBL/GenBank/DDBJ databases">
        <title>Comparative genomics of biotechnologically important yeasts.</title>
        <authorList>
            <consortium name="DOE Joint Genome Institute"/>
            <person name="Riley R."/>
            <person name="Haridas S."/>
            <person name="Wolfe K.H."/>
            <person name="Lopes M.R."/>
            <person name="Hittinger C.T."/>
            <person name="Goker M."/>
            <person name="Salamov A."/>
            <person name="Wisecaver J."/>
            <person name="Long T.M."/>
            <person name="Aerts A.L."/>
            <person name="Barry K."/>
            <person name="Choi C."/>
            <person name="Clum A."/>
            <person name="Coughlan A.Y."/>
            <person name="Deshpande S."/>
            <person name="Douglass A.P."/>
            <person name="Hanson S.J."/>
            <person name="Klenk H.-P."/>
            <person name="Labutti K."/>
            <person name="Lapidus A."/>
            <person name="Lindquist E."/>
            <person name="Lipzen A."/>
            <person name="Meier-Kolthoff J.P."/>
            <person name="Ohm R.A."/>
            <person name="Otillar R.P."/>
            <person name="Pangilinan J."/>
            <person name="Peng Y."/>
            <person name="Rokas A."/>
            <person name="Rosa C.A."/>
            <person name="Scheuner C."/>
            <person name="Sibirny A.A."/>
            <person name="Slot J.C."/>
            <person name="Stielow J.B."/>
            <person name="Sun H."/>
            <person name="Kurtzman C.P."/>
            <person name="Blackwell M."/>
            <person name="Grigoriev I.V."/>
            <person name="Jeffries T.W."/>
        </authorList>
    </citation>
    <scope>NUCLEOTIDE SEQUENCE [LARGE SCALE GENOMIC DNA]</scope>
    <source>
        <strain evidence="20">NRRL YB-2248</strain>
    </source>
</reference>
<keyword evidence="13" id="KW-0206">Cytoskeleton</keyword>
<keyword evidence="7" id="KW-0963">Cytoplasm</keyword>
<dbReference type="GO" id="GO:0008608">
    <property type="term" value="P:attachment of spindle microtubules to kinetochore"/>
    <property type="evidence" value="ECO:0007669"/>
    <property type="project" value="TreeGrafter"/>
</dbReference>
<keyword evidence="14" id="KW-0539">Nucleus</keyword>
<evidence type="ECO:0000256" key="5">
    <source>
        <dbReference type="ARBA" id="ARBA00020260"/>
    </source>
</evidence>
<keyword evidence="9" id="KW-0493">Microtubule</keyword>
<keyword evidence="16" id="KW-0137">Centromere</keyword>
<evidence type="ECO:0000256" key="8">
    <source>
        <dbReference type="ARBA" id="ARBA00022618"/>
    </source>
</evidence>
<evidence type="ECO:0000256" key="1">
    <source>
        <dbReference type="ARBA" id="ARBA00004123"/>
    </source>
</evidence>
<evidence type="ECO:0000256" key="17">
    <source>
        <dbReference type="ARBA" id="ARBA00030568"/>
    </source>
</evidence>
<dbReference type="Pfam" id="PF08654">
    <property type="entry name" value="DASH_Dad2"/>
    <property type="match status" value="1"/>
</dbReference>
<evidence type="ECO:0000256" key="11">
    <source>
        <dbReference type="ARBA" id="ARBA00022829"/>
    </source>
</evidence>
<evidence type="ECO:0000313" key="19">
    <source>
        <dbReference type="EMBL" id="ODV85594.1"/>
    </source>
</evidence>
<dbReference type="STRING" id="983967.A0A1E4T1I7"/>
<keyword evidence="11" id="KW-0159">Chromosome partition</keyword>
<sequence>MDSSQLHTKLIQKKTELENLKKINELTVNLNEKLIDFGNQLENLDSESESIEKVTGNWLQVIRAISLASNSLMSYKENEQEGDGDDKPMTERLVRCKLDKD</sequence>
<dbReference type="OrthoDB" id="3230169at2759"/>
<keyword evidence="10" id="KW-0498">Mitosis</keyword>
<evidence type="ECO:0000256" key="18">
    <source>
        <dbReference type="SAM" id="MobiDB-lite"/>
    </source>
</evidence>
<keyword evidence="20" id="KW-1185">Reference proteome</keyword>
<protein>
    <recommendedName>
        <fullName evidence="5">DASH complex subunit DAD2</fullName>
    </recommendedName>
    <alternativeName>
        <fullName evidence="17">Outer kinetochore protein DAD2</fullName>
    </alternativeName>
</protein>
<dbReference type="GO" id="GO:0042729">
    <property type="term" value="C:DASH complex"/>
    <property type="evidence" value="ECO:0007669"/>
    <property type="project" value="InterPro"/>
</dbReference>
<dbReference type="GO" id="GO:0005874">
    <property type="term" value="C:microtubule"/>
    <property type="evidence" value="ECO:0007669"/>
    <property type="project" value="UniProtKB-KW"/>
</dbReference>
<evidence type="ECO:0000256" key="12">
    <source>
        <dbReference type="ARBA" id="ARBA00022838"/>
    </source>
</evidence>
<gene>
    <name evidence="19" type="ORF">CANARDRAFT_191698</name>
</gene>
<feature type="non-terminal residue" evidence="19">
    <location>
        <position position="101"/>
    </location>
</feature>
<dbReference type="InterPro" id="IPR013963">
    <property type="entry name" value="DASH_Dad2"/>
</dbReference>
<evidence type="ECO:0000256" key="15">
    <source>
        <dbReference type="ARBA" id="ARBA00023306"/>
    </source>
</evidence>
<evidence type="ECO:0000256" key="3">
    <source>
        <dbReference type="ARBA" id="ARBA00004629"/>
    </source>
</evidence>
<feature type="region of interest" description="Disordered" evidence="18">
    <location>
        <begin position="75"/>
        <end position="101"/>
    </location>
</feature>
<dbReference type="AlphaFoldDB" id="A0A1E4T1I7"/>
<dbReference type="PANTHER" id="PTHR28036:SF1">
    <property type="entry name" value="DASH COMPLEX SUBUNIT DAD2"/>
    <property type="match status" value="1"/>
</dbReference>
<feature type="compositionally biased region" description="Basic and acidic residues" evidence="18">
    <location>
        <begin position="85"/>
        <end position="101"/>
    </location>
</feature>
<evidence type="ECO:0000256" key="16">
    <source>
        <dbReference type="ARBA" id="ARBA00023328"/>
    </source>
</evidence>
<dbReference type="GO" id="GO:0044732">
    <property type="term" value="C:mitotic spindle pole body"/>
    <property type="evidence" value="ECO:0007669"/>
    <property type="project" value="TreeGrafter"/>
</dbReference>
<comment type="similarity">
    <text evidence="4">Belongs to the DASH complex DAD2 family.</text>
</comment>
<keyword evidence="8" id="KW-0132">Cell division</keyword>
<accession>A0A1E4T1I7</accession>
<evidence type="ECO:0000256" key="2">
    <source>
        <dbReference type="ARBA" id="ARBA00004186"/>
    </source>
</evidence>
<dbReference type="Proteomes" id="UP000094801">
    <property type="component" value="Unassembled WGS sequence"/>
</dbReference>
<dbReference type="GO" id="GO:0051301">
    <property type="term" value="P:cell division"/>
    <property type="evidence" value="ECO:0007669"/>
    <property type="project" value="UniProtKB-KW"/>
</dbReference>
<evidence type="ECO:0000256" key="7">
    <source>
        <dbReference type="ARBA" id="ARBA00022490"/>
    </source>
</evidence>
<organism evidence="19 20">
    <name type="scientific">[Candida] arabinofermentans NRRL YB-2248</name>
    <dbReference type="NCBI Taxonomy" id="983967"/>
    <lineage>
        <taxon>Eukaryota</taxon>
        <taxon>Fungi</taxon>
        <taxon>Dikarya</taxon>
        <taxon>Ascomycota</taxon>
        <taxon>Saccharomycotina</taxon>
        <taxon>Pichiomycetes</taxon>
        <taxon>Pichiales</taxon>
        <taxon>Pichiaceae</taxon>
        <taxon>Ogataea</taxon>
        <taxon>Ogataea/Candida clade</taxon>
    </lineage>
</organism>
<dbReference type="PANTHER" id="PTHR28036">
    <property type="entry name" value="DASH COMPLEX SUBUNIT DAD2"/>
    <property type="match status" value="1"/>
</dbReference>
<proteinExistence type="inferred from homology"/>
<evidence type="ECO:0000313" key="20">
    <source>
        <dbReference type="Proteomes" id="UP000094801"/>
    </source>
</evidence>
<evidence type="ECO:0000256" key="13">
    <source>
        <dbReference type="ARBA" id="ARBA00023212"/>
    </source>
</evidence>
<evidence type="ECO:0000256" key="14">
    <source>
        <dbReference type="ARBA" id="ARBA00023242"/>
    </source>
</evidence>
<dbReference type="GO" id="GO:0000278">
    <property type="term" value="P:mitotic cell cycle"/>
    <property type="evidence" value="ECO:0007669"/>
    <property type="project" value="InterPro"/>
</dbReference>
<keyword evidence="6" id="KW-0158">Chromosome</keyword>
<keyword evidence="12" id="KW-0995">Kinetochore</keyword>
<dbReference type="GO" id="GO:1990023">
    <property type="term" value="C:mitotic spindle midzone"/>
    <property type="evidence" value="ECO:0007669"/>
    <property type="project" value="TreeGrafter"/>
</dbReference>
<dbReference type="EMBL" id="KV453852">
    <property type="protein sequence ID" value="ODV85594.1"/>
    <property type="molecule type" value="Genomic_DNA"/>
</dbReference>
<evidence type="ECO:0000256" key="10">
    <source>
        <dbReference type="ARBA" id="ARBA00022776"/>
    </source>
</evidence>
<evidence type="ECO:0000256" key="4">
    <source>
        <dbReference type="ARBA" id="ARBA00005501"/>
    </source>
</evidence>